<proteinExistence type="predicted"/>
<dbReference type="Pfam" id="PF02826">
    <property type="entry name" value="2-Hacid_dh_C"/>
    <property type="match status" value="1"/>
</dbReference>
<dbReference type="SUPFAM" id="SSF52283">
    <property type="entry name" value="Formate/glycerate dehydrogenase catalytic domain-like"/>
    <property type="match status" value="1"/>
</dbReference>
<dbReference type="InterPro" id="IPR029752">
    <property type="entry name" value="D-isomer_DH_CS1"/>
</dbReference>
<dbReference type="SUPFAM" id="SSF51735">
    <property type="entry name" value="NAD(P)-binding Rossmann-fold domains"/>
    <property type="match status" value="1"/>
</dbReference>
<evidence type="ECO:0000256" key="1">
    <source>
        <dbReference type="ARBA" id="ARBA00023002"/>
    </source>
</evidence>
<dbReference type="InterPro" id="IPR036291">
    <property type="entry name" value="NAD(P)-bd_dom_sf"/>
</dbReference>
<dbReference type="PANTHER" id="PTHR43333">
    <property type="entry name" value="2-HACID_DH_C DOMAIN-CONTAINING PROTEIN"/>
    <property type="match status" value="1"/>
</dbReference>
<organism evidence="4 5">
    <name type="scientific">Ahrensia kielensis</name>
    <dbReference type="NCBI Taxonomy" id="76980"/>
    <lineage>
        <taxon>Bacteria</taxon>
        <taxon>Pseudomonadati</taxon>
        <taxon>Pseudomonadota</taxon>
        <taxon>Alphaproteobacteria</taxon>
        <taxon>Hyphomicrobiales</taxon>
        <taxon>Ahrensiaceae</taxon>
        <taxon>Ahrensia</taxon>
    </lineage>
</organism>
<gene>
    <name evidence="4" type="ORF">WNY59_14915</name>
</gene>
<comment type="caution">
    <text evidence="4">The sequence shown here is derived from an EMBL/GenBank/DDBJ whole genome shotgun (WGS) entry which is preliminary data.</text>
</comment>
<sequence>MTKKILLAVTGFDETLWQAEIERMAPDLEVVTKITDDAADVEYAIVWKQRPNILSALPNLKVIFSAGAGVDHIFKDHTLPDAPIVRVVADDLTNRMSEYIIWQALDHLRQGARYRKQQADHVWLEDKAQPAADAVTVGIMGIGALGMDAAIKLKMIGFHVVGWSRNPKTNSEIETFSGTDGLHDMLSQTDILVCLLPLTDETRSIIDAQLLSKLKRNGPLGGPVLVNAGRGGLQSEADILAALNDGSLSAASLDVFEQEPLAGDSPLWSHPRVTVTPHAAAASNPLALIPHILIQIAAYERGGTLENLVDRKAGY</sequence>
<keyword evidence="2" id="KW-0520">NAD</keyword>
<dbReference type="EMBL" id="JBBMQO010000008">
    <property type="protein sequence ID" value="MEM5502882.1"/>
    <property type="molecule type" value="Genomic_DNA"/>
</dbReference>
<protein>
    <submittedName>
        <fullName evidence="4">Glyoxylate/hydroxypyruvate reductase A</fullName>
    </submittedName>
</protein>
<evidence type="ECO:0000259" key="3">
    <source>
        <dbReference type="Pfam" id="PF02826"/>
    </source>
</evidence>
<dbReference type="Proteomes" id="UP001477870">
    <property type="component" value="Unassembled WGS sequence"/>
</dbReference>
<keyword evidence="5" id="KW-1185">Reference proteome</keyword>
<dbReference type="PANTHER" id="PTHR43333:SF1">
    <property type="entry name" value="D-ISOMER SPECIFIC 2-HYDROXYACID DEHYDROGENASE NAD-BINDING DOMAIN-CONTAINING PROTEIN"/>
    <property type="match status" value="1"/>
</dbReference>
<dbReference type="RefSeq" id="WP_342849089.1">
    <property type="nucleotide sequence ID" value="NZ_JBBMQO010000008.1"/>
</dbReference>
<dbReference type="Gene3D" id="3.40.50.720">
    <property type="entry name" value="NAD(P)-binding Rossmann-like Domain"/>
    <property type="match status" value="2"/>
</dbReference>
<evidence type="ECO:0000256" key="2">
    <source>
        <dbReference type="ARBA" id="ARBA00023027"/>
    </source>
</evidence>
<dbReference type="InterPro" id="IPR006140">
    <property type="entry name" value="D-isomer_DH_NAD-bd"/>
</dbReference>
<reference evidence="4 5" key="1">
    <citation type="submission" date="2024-03" db="EMBL/GenBank/DDBJ databases">
        <title>Community enrichment and isolation of bacterial strains for fucoidan degradation.</title>
        <authorList>
            <person name="Sichert A."/>
        </authorList>
    </citation>
    <scope>NUCLEOTIDE SEQUENCE [LARGE SCALE GENOMIC DNA]</scope>
    <source>
        <strain evidence="4 5">AS62</strain>
    </source>
</reference>
<keyword evidence="1" id="KW-0560">Oxidoreductase</keyword>
<evidence type="ECO:0000313" key="4">
    <source>
        <dbReference type="EMBL" id="MEM5502882.1"/>
    </source>
</evidence>
<accession>A0ABU9T9S4</accession>
<name>A0ABU9T9S4_9HYPH</name>
<feature type="domain" description="D-isomer specific 2-hydroxyacid dehydrogenase NAD-binding" evidence="3">
    <location>
        <begin position="102"/>
        <end position="280"/>
    </location>
</feature>
<dbReference type="PROSITE" id="PS00065">
    <property type="entry name" value="D_2_HYDROXYACID_DH_1"/>
    <property type="match status" value="1"/>
</dbReference>
<dbReference type="CDD" id="cd12164">
    <property type="entry name" value="GDH_like_2"/>
    <property type="match status" value="1"/>
</dbReference>
<evidence type="ECO:0000313" key="5">
    <source>
        <dbReference type="Proteomes" id="UP001477870"/>
    </source>
</evidence>